<evidence type="ECO:0000313" key="2">
    <source>
        <dbReference type="EMBL" id="VEG28900.1"/>
    </source>
</evidence>
<feature type="compositionally biased region" description="Polar residues" evidence="1">
    <location>
        <begin position="119"/>
        <end position="130"/>
    </location>
</feature>
<organism evidence="2 3">
    <name type="scientific">Actinomyces howellii</name>
    <dbReference type="NCBI Taxonomy" id="52771"/>
    <lineage>
        <taxon>Bacteria</taxon>
        <taxon>Bacillati</taxon>
        <taxon>Actinomycetota</taxon>
        <taxon>Actinomycetes</taxon>
        <taxon>Actinomycetales</taxon>
        <taxon>Actinomycetaceae</taxon>
        <taxon>Actinomyces</taxon>
    </lineage>
</organism>
<feature type="region of interest" description="Disordered" evidence="1">
    <location>
        <begin position="31"/>
        <end position="63"/>
    </location>
</feature>
<reference evidence="2 3" key="1">
    <citation type="submission" date="2018-12" db="EMBL/GenBank/DDBJ databases">
        <authorList>
            <consortium name="Pathogen Informatics"/>
        </authorList>
    </citation>
    <scope>NUCLEOTIDE SEQUENCE [LARGE SCALE GENOMIC DNA]</scope>
    <source>
        <strain evidence="2 3">NCTC11636</strain>
    </source>
</reference>
<dbReference type="AlphaFoldDB" id="A0A3S4SNJ9"/>
<dbReference type="EMBL" id="LR134350">
    <property type="protein sequence ID" value="VEG28900.1"/>
    <property type="molecule type" value="Genomic_DNA"/>
</dbReference>
<protein>
    <submittedName>
        <fullName evidence="2">Uncharacterized protein</fullName>
    </submittedName>
</protein>
<keyword evidence="3" id="KW-1185">Reference proteome</keyword>
<feature type="compositionally biased region" description="Basic and acidic residues" evidence="1">
    <location>
        <begin position="131"/>
        <end position="144"/>
    </location>
</feature>
<feature type="compositionally biased region" description="Polar residues" evidence="1">
    <location>
        <begin position="54"/>
        <end position="63"/>
    </location>
</feature>
<name>A0A3S4SNJ9_9ACTO</name>
<accession>A0A3S4SNJ9</accession>
<proteinExistence type="predicted"/>
<gene>
    <name evidence="2" type="ORF">NCTC11636_01778</name>
</gene>
<dbReference type="Proteomes" id="UP000266895">
    <property type="component" value="Chromosome"/>
</dbReference>
<dbReference type="KEGG" id="ahw:NCTC11636_01778"/>
<sequence>MVRRGRDRGGGLVGGGCCLRGTPWGSRLRGWGSVSAGSATSGPGQAGPGWAGPTSQARTARTWPRQVQDTWGCALTRCRGWCTHKLSSRPGWVPVIEPKNDRLVPGGGPPRVRRRDRCTSQMPTTASTTRTSREDRRHSNDSRHGPLTATRLLCASHRRRGVGLPLREPVADQHARGSWTATQGVVAAGPGSYSAPSRSGRPTPGVLRQGPRLTAPGAAANGVPDAAISRCHFPRSRGARWFQGVSAMGGAWERGWLWCVGCGLVWFAMVCGS</sequence>
<feature type="region of interest" description="Disordered" evidence="1">
    <location>
        <begin position="97"/>
        <end position="148"/>
    </location>
</feature>
<evidence type="ECO:0000256" key="1">
    <source>
        <dbReference type="SAM" id="MobiDB-lite"/>
    </source>
</evidence>
<feature type="region of interest" description="Disordered" evidence="1">
    <location>
        <begin position="187"/>
        <end position="206"/>
    </location>
</feature>
<evidence type="ECO:0000313" key="3">
    <source>
        <dbReference type="Proteomes" id="UP000266895"/>
    </source>
</evidence>